<dbReference type="GO" id="GO:0043565">
    <property type="term" value="F:sequence-specific DNA binding"/>
    <property type="evidence" value="ECO:0007669"/>
    <property type="project" value="InterPro"/>
</dbReference>
<sequence>MTQNQSICTRLSLRAMQLLRENSAVTIPHVKLLFADTYYARTPVMYEPGIIILFQGRKTGYVGAKTFVYDASQYLLLSVPLPFECETFASREEPLVGLSIGVDTLMLQDLIIAMGDDAQFRPVTPRSSGINAAPLTDQLFCAAERLLDIMDKPLDARVLGPAIVREILYYLLQDICGDALYALANRQSHFNQIAKVLKKIERQFADSLTIDQLAADVNMSLSAFHHNFKAVTSTSPLQYLKTYRLHKARILMLHDGLNAGTAAMRVGYESPSQFSREFKRYFGISPREDVARVRVPGQSPTLQV</sequence>
<evidence type="ECO:0000313" key="5">
    <source>
        <dbReference type="Proteomes" id="UP000461443"/>
    </source>
</evidence>
<dbReference type="SUPFAM" id="SSF46689">
    <property type="entry name" value="Homeodomain-like"/>
    <property type="match status" value="2"/>
</dbReference>
<accession>A0A845SFM9</accession>
<dbReference type="Proteomes" id="UP000461443">
    <property type="component" value="Unassembled WGS sequence"/>
</dbReference>
<dbReference type="PROSITE" id="PS01124">
    <property type="entry name" value="HTH_ARAC_FAMILY_2"/>
    <property type="match status" value="1"/>
</dbReference>
<name>A0A845SFM9_9GAMM</name>
<evidence type="ECO:0000256" key="1">
    <source>
        <dbReference type="ARBA" id="ARBA00023015"/>
    </source>
</evidence>
<keyword evidence="1" id="KW-0805">Transcription regulation</keyword>
<evidence type="ECO:0000256" key="2">
    <source>
        <dbReference type="ARBA" id="ARBA00023163"/>
    </source>
</evidence>
<dbReference type="InterPro" id="IPR018060">
    <property type="entry name" value="HTH_AraC"/>
</dbReference>
<dbReference type="Pfam" id="PF06719">
    <property type="entry name" value="AraC_N"/>
    <property type="match status" value="1"/>
</dbReference>
<evidence type="ECO:0000259" key="3">
    <source>
        <dbReference type="PROSITE" id="PS01124"/>
    </source>
</evidence>
<keyword evidence="2" id="KW-0804">Transcription</keyword>
<feature type="domain" description="HTH araC/xylS-type" evidence="3">
    <location>
        <begin position="194"/>
        <end position="292"/>
    </location>
</feature>
<reference evidence="4 5" key="1">
    <citation type="submission" date="2019-12" db="EMBL/GenBank/DDBJ databases">
        <authorList>
            <person name="Lee S.D."/>
        </authorList>
    </citation>
    <scope>NUCLEOTIDE SEQUENCE [LARGE SCALE GENOMIC DNA]</scope>
    <source>
        <strain evidence="4 5">SAP-6</strain>
    </source>
</reference>
<organism evidence="4 5">
    <name type="scientific">Acerihabitans arboris</name>
    <dbReference type="NCBI Taxonomy" id="2691583"/>
    <lineage>
        <taxon>Bacteria</taxon>
        <taxon>Pseudomonadati</taxon>
        <taxon>Pseudomonadota</taxon>
        <taxon>Gammaproteobacteria</taxon>
        <taxon>Enterobacterales</taxon>
        <taxon>Pectobacteriaceae</taxon>
        <taxon>Acerihabitans</taxon>
    </lineage>
</organism>
<proteinExistence type="predicted"/>
<dbReference type="InterPro" id="IPR009057">
    <property type="entry name" value="Homeodomain-like_sf"/>
</dbReference>
<dbReference type="Pfam" id="PF12833">
    <property type="entry name" value="HTH_18"/>
    <property type="match status" value="1"/>
</dbReference>
<evidence type="ECO:0000313" key="4">
    <source>
        <dbReference type="EMBL" id="NDL63640.1"/>
    </source>
</evidence>
<dbReference type="PANTHER" id="PTHR43436">
    <property type="entry name" value="ARAC-FAMILY TRANSCRIPTIONAL REGULATOR"/>
    <property type="match status" value="1"/>
</dbReference>
<reference evidence="4 5" key="2">
    <citation type="submission" date="2020-02" db="EMBL/GenBank/DDBJ databases">
        <title>The new genus of Enterobacteriales.</title>
        <authorList>
            <person name="Kim I.S."/>
        </authorList>
    </citation>
    <scope>NUCLEOTIDE SEQUENCE [LARGE SCALE GENOMIC DNA]</scope>
    <source>
        <strain evidence="4 5">SAP-6</strain>
    </source>
</reference>
<dbReference type="GO" id="GO:0003700">
    <property type="term" value="F:DNA-binding transcription factor activity"/>
    <property type="evidence" value="ECO:0007669"/>
    <property type="project" value="InterPro"/>
</dbReference>
<dbReference type="AlphaFoldDB" id="A0A845SFM9"/>
<dbReference type="SMART" id="SM00342">
    <property type="entry name" value="HTH_ARAC"/>
    <property type="match status" value="1"/>
</dbReference>
<dbReference type="PANTHER" id="PTHR43436:SF2">
    <property type="entry name" value="ARAC_XYLS FAMILY TRANSCRIPTIONAL REGULATOR"/>
    <property type="match status" value="1"/>
</dbReference>
<dbReference type="InterPro" id="IPR009594">
    <property type="entry name" value="Tscrpt_reg_HTH_AraC_N"/>
</dbReference>
<protein>
    <submittedName>
        <fullName evidence="4">Helix-turn-helix domain-containing protein</fullName>
    </submittedName>
</protein>
<dbReference type="Gene3D" id="1.10.10.60">
    <property type="entry name" value="Homeodomain-like"/>
    <property type="match status" value="2"/>
</dbReference>
<gene>
    <name evidence="4" type="ORF">GRH90_12890</name>
</gene>
<keyword evidence="5" id="KW-1185">Reference proteome</keyword>
<dbReference type="EMBL" id="WUBS01000008">
    <property type="protein sequence ID" value="NDL63640.1"/>
    <property type="molecule type" value="Genomic_DNA"/>
</dbReference>
<comment type="caution">
    <text evidence="4">The sequence shown here is derived from an EMBL/GenBank/DDBJ whole genome shotgun (WGS) entry which is preliminary data.</text>
</comment>